<feature type="domain" description="TraG P-loop" evidence="1">
    <location>
        <begin position="239"/>
        <end position="591"/>
    </location>
</feature>
<dbReference type="PANTHER" id="PTHR30121:SF6">
    <property type="entry name" value="SLR6007 PROTEIN"/>
    <property type="match status" value="1"/>
</dbReference>
<dbReference type="Gene3D" id="1.10.8.730">
    <property type="match status" value="1"/>
</dbReference>
<sequence length="623" mass="71273">MRIPFLTKKKKTITTEESYTRLNKNIVNRIAPDSITETEDSVISGGNYTQTLLVVDYTNVLSQESIQRLTDLNENISIVQYISYFDSSTVIKQLNVAIEQNESKEGSSYSKGVTRKRASAENAAAEMLLNNTIFKGKRMFLFQLLVHCVADSKEELERIVNRCKSEIGSFGKAIFPRKKAKDAFDSILPINDNKVYELTYRPMSSQAVSYAFPFHENEIYHSGGKLRGKNLMTNNVVKVDEETLINKHIVYIGVSGSGKSTTVFSDMCRDYMLGNKVFAIDPKSDYGEAMNAMGGEWIKFGLEENSKRINLFDVPSRAVVSEDGRIDETNPLLDKIATLSIFFKLMYPEMDALQESTLNKALIEVYKQKNIDQKTDFEKIKNTDFPILQDLYDLIKSWKDTEKERYNILLKFHQILESYCNDGLYSNMFNGYTNVSINNDLIDFDISAVYRIDQVKKLIMFLLLSHLRYQIINGDGSPSKLYIDETHIIADPKVVVAMEYVFELMKVVRSFNCGVGIATQSASDMLSARDDHRNYGEAVLDQAIQMVILPMKRKEVEFVNETLQLNLSEDDKEFLSLFEATKAEQAGKGFYYLGNKKVKLEVFLTDLEGELWFEKNYKVFDQM</sequence>
<dbReference type="Pfam" id="PF19044">
    <property type="entry name" value="P-loop_TraG"/>
    <property type="match status" value="1"/>
</dbReference>
<evidence type="ECO:0000313" key="3">
    <source>
        <dbReference type="Proteomes" id="UP000185426"/>
    </source>
</evidence>
<dbReference type="PANTHER" id="PTHR30121">
    <property type="entry name" value="UNCHARACTERIZED PROTEIN YJGR-RELATED"/>
    <property type="match status" value="1"/>
</dbReference>
<dbReference type="InterPro" id="IPR027417">
    <property type="entry name" value="P-loop_NTPase"/>
</dbReference>
<accession>A0A1L6ZPD9</accession>
<geneLocation type="plasmid" evidence="2 3">
    <name>unnamed1</name>
</geneLocation>
<evidence type="ECO:0000313" key="2">
    <source>
        <dbReference type="EMBL" id="APT48368.1"/>
    </source>
</evidence>
<organism evidence="2 3">
    <name type="scientific">Bacillus safensis</name>
    <dbReference type="NCBI Taxonomy" id="561879"/>
    <lineage>
        <taxon>Bacteria</taxon>
        <taxon>Bacillati</taxon>
        <taxon>Bacillota</taxon>
        <taxon>Bacilli</taxon>
        <taxon>Bacillales</taxon>
        <taxon>Bacillaceae</taxon>
        <taxon>Bacillus</taxon>
    </lineage>
</organism>
<dbReference type="AlphaFoldDB" id="A0A1L6ZPD9"/>
<dbReference type="SUPFAM" id="SSF52540">
    <property type="entry name" value="P-loop containing nucleoside triphosphate hydrolases"/>
    <property type="match status" value="1"/>
</dbReference>
<proteinExistence type="predicted"/>
<dbReference type="Gene3D" id="3.40.50.300">
    <property type="entry name" value="P-loop containing nucleotide triphosphate hydrolases"/>
    <property type="match status" value="1"/>
</dbReference>
<name>A0A1L6ZPD9_BACIA</name>
<protein>
    <recommendedName>
        <fullName evidence="1">TraG P-loop domain-containing protein</fullName>
    </recommendedName>
</protein>
<evidence type="ECO:0000259" key="1">
    <source>
        <dbReference type="Pfam" id="PF19044"/>
    </source>
</evidence>
<dbReference type="InterPro" id="IPR051162">
    <property type="entry name" value="T4SS_component"/>
</dbReference>
<gene>
    <name evidence="2" type="ORF">BSA145_21125</name>
</gene>
<dbReference type="Proteomes" id="UP000185426">
    <property type="component" value="Plasmid unnamed1"/>
</dbReference>
<reference evidence="2 3" key="1">
    <citation type="submission" date="2016-05" db="EMBL/GenBank/DDBJ databases">
        <title>Complete Genome and Methylome Analysis of Psychrotrophic Bacterial Isolates from Antarctic Lake Untersee.</title>
        <authorList>
            <person name="Fomenkov A."/>
            <person name="Akimov V.N."/>
            <person name="Vasilyeva L.V."/>
            <person name="Andersen D."/>
            <person name="Vincze T."/>
            <person name="Roberts R.J."/>
        </authorList>
    </citation>
    <scope>NUCLEOTIDE SEQUENCE [LARGE SCALE GENOMIC DNA]</scope>
    <source>
        <strain evidence="2 3">U14-5</strain>
        <plasmid evidence="2 3">unnamed1</plasmid>
    </source>
</reference>
<dbReference type="RefSeq" id="WP_075623794.1">
    <property type="nucleotide sequence ID" value="NZ_CP015608.1"/>
</dbReference>
<dbReference type="InterPro" id="IPR043964">
    <property type="entry name" value="P-loop_TraG"/>
</dbReference>
<keyword evidence="2" id="KW-0614">Plasmid</keyword>
<dbReference type="EMBL" id="CP015608">
    <property type="protein sequence ID" value="APT48368.1"/>
    <property type="molecule type" value="Genomic_DNA"/>
</dbReference>